<evidence type="ECO:0000256" key="5">
    <source>
        <dbReference type="ARBA" id="ARBA00022490"/>
    </source>
</evidence>
<feature type="domain" description="PH" evidence="15">
    <location>
        <begin position="280"/>
        <end position="393"/>
    </location>
</feature>
<dbReference type="SUPFAM" id="SSF50156">
    <property type="entry name" value="PDZ domain-like"/>
    <property type="match status" value="1"/>
</dbReference>
<dbReference type="GO" id="GO:0012505">
    <property type="term" value="C:endomembrane system"/>
    <property type="evidence" value="ECO:0007669"/>
    <property type="project" value="UniProtKB-SubCell"/>
</dbReference>
<dbReference type="EMBL" id="HAAD01003902">
    <property type="protein sequence ID" value="CDG70134.1"/>
    <property type="molecule type" value="mRNA"/>
</dbReference>
<evidence type="ECO:0000256" key="4">
    <source>
        <dbReference type="ARBA" id="ARBA00010798"/>
    </source>
</evidence>
<proteinExistence type="evidence at transcript level"/>
<dbReference type="GO" id="GO:0005516">
    <property type="term" value="F:calmodulin binding"/>
    <property type="evidence" value="ECO:0007669"/>
    <property type="project" value="UniProtKB-KW"/>
</dbReference>
<dbReference type="SUPFAM" id="SSF50729">
    <property type="entry name" value="PH domain-like"/>
    <property type="match status" value="1"/>
</dbReference>
<feature type="compositionally biased region" description="Basic and acidic residues" evidence="14">
    <location>
        <begin position="51"/>
        <end position="60"/>
    </location>
</feature>
<evidence type="ECO:0000256" key="1">
    <source>
        <dbReference type="ARBA" id="ARBA00004184"/>
    </source>
</evidence>
<feature type="region of interest" description="Disordered" evidence="14">
    <location>
        <begin position="45"/>
        <end position="67"/>
    </location>
</feature>
<dbReference type="CDD" id="cd06801">
    <property type="entry name" value="PDZ_syntrophin-like"/>
    <property type="match status" value="1"/>
</dbReference>
<dbReference type="InterPro" id="IPR041428">
    <property type="entry name" value="PHsplit_syntrophin"/>
</dbReference>
<dbReference type="Pfam" id="PF00169">
    <property type="entry name" value="PH"/>
    <property type="match status" value="1"/>
</dbReference>
<dbReference type="OrthoDB" id="409749at2759"/>
<evidence type="ECO:0000256" key="14">
    <source>
        <dbReference type="SAM" id="MobiDB-lite"/>
    </source>
</evidence>
<evidence type="ECO:0000256" key="13">
    <source>
        <dbReference type="ARBA" id="ARBA00023212"/>
    </source>
</evidence>
<gene>
    <name evidence="17" type="primary">SNTB1</name>
</gene>
<evidence type="ECO:0000256" key="12">
    <source>
        <dbReference type="ARBA" id="ARBA00023203"/>
    </source>
</evidence>
<evidence type="ECO:0000256" key="10">
    <source>
        <dbReference type="ARBA" id="ARBA00022949"/>
    </source>
</evidence>
<dbReference type="Gene3D" id="2.30.42.10">
    <property type="match status" value="1"/>
</dbReference>
<keyword evidence="10" id="KW-0965">Cell junction</keyword>
<evidence type="ECO:0000259" key="15">
    <source>
        <dbReference type="PROSITE" id="PS50003"/>
    </source>
</evidence>
<organism evidence="17">
    <name type="scientific">Hydra vulgaris</name>
    <name type="common">Hydra</name>
    <name type="synonym">Hydra attenuata</name>
    <dbReference type="NCBI Taxonomy" id="6087"/>
    <lineage>
        <taxon>Eukaryota</taxon>
        <taxon>Metazoa</taxon>
        <taxon>Cnidaria</taxon>
        <taxon>Hydrozoa</taxon>
        <taxon>Hydroidolina</taxon>
        <taxon>Anthoathecata</taxon>
        <taxon>Aplanulata</taxon>
        <taxon>Hydridae</taxon>
        <taxon>Hydra</taxon>
    </lineage>
</organism>
<evidence type="ECO:0000313" key="17">
    <source>
        <dbReference type="EMBL" id="CDG70134.1"/>
    </source>
</evidence>
<keyword evidence="6" id="KW-0597">Phosphoprotein</keyword>
<dbReference type="AlphaFoldDB" id="T2MDE6"/>
<keyword evidence="11" id="KW-0472">Membrane</keyword>
<dbReference type="GO" id="GO:0070161">
    <property type="term" value="C:anchoring junction"/>
    <property type="evidence" value="ECO:0007669"/>
    <property type="project" value="UniProtKB-SubCell"/>
</dbReference>
<dbReference type="PANTHER" id="PTHR10554">
    <property type="entry name" value="SYNTROPHIN"/>
    <property type="match status" value="1"/>
</dbReference>
<dbReference type="GO" id="GO:0005856">
    <property type="term" value="C:cytoskeleton"/>
    <property type="evidence" value="ECO:0007669"/>
    <property type="project" value="UniProtKB-SubCell"/>
</dbReference>
<evidence type="ECO:0000256" key="8">
    <source>
        <dbReference type="ARBA" id="ARBA00022837"/>
    </source>
</evidence>
<evidence type="ECO:0000256" key="2">
    <source>
        <dbReference type="ARBA" id="ARBA00004245"/>
    </source>
</evidence>
<dbReference type="InterPro" id="IPR001849">
    <property type="entry name" value="PH_domain"/>
</dbReference>
<evidence type="ECO:0000256" key="3">
    <source>
        <dbReference type="ARBA" id="ARBA00004282"/>
    </source>
</evidence>
<dbReference type="Pfam" id="PF23012">
    <property type="entry name" value="Syntrophin_4th"/>
    <property type="match status" value="1"/>
</dbReference>
<dbReference type="Gene3D" id="2.30.29.30">
    <property type="entry name" value="Pleckstrin-homology domain (PH domain)/Phosphotyrosine-binding domain (PTB)"/>
    <property type="match status" value="1"/>
</dbReference>
<dbReference type="GO" id="GO:0003779">
    <property type="term" value="F:actin binding"/>
    <property type="evidence" value="ECO:0007669"/>
    <property type="project" value="UniProtKB-KW"/>
</dbReference>
<comment type="subcellular location">
    <subcellularLocation>
        <location evidence="3">Cell junction</location>
    </subcellularLocation>
    <subcellularLocation>
        <location evidence="2">Cytoplasm</location>
        <location evidence="2">Cytoskeleton</location>
    </subcellularLocation>
    <subcellularLocation>
        <location evidence="1">Endomembrane system</location>
        <topology evidence="1">Peripheral membrane protein</topology>
    </subcellularLocation>
</comment>
<evidence type="ECO:0000256" key="11">
    <source>
        <dbReference type="ARBA" id="ARBA00023136"/>
    </source>
</evidence>
<evidence type="ECO:0000256" key="6">
    <source>
        <dbReference type="ARBA" id="ARBA00022553"/>
    </source>
</evidence>
<dbReference type="InterPro" id="IPR001478">
    <property type="entry name" value="PDZ"/>
</dbReference>
<dbReference type="InterPro" id="IPR015482">
    <property type="entry name" value="Syntrophin"/>
</dbReference>
<keyword evidence="9" id="KW-0112">Calmodulin-binding</keyword>
<sequence>MAAGDGLKNAVMDVYHEGKWRQVVVCLEDDCLILNIEENIAINGVLPPSPKDPHKSEKISESSNSSDVEVPDHIANIVRVVRVVKQEVGGLGISIKGGKENKMPILISKIFQGLAAYQTDSLYVGDAILAVNGEDLRNATHDEAVQALKKAGREVELTVKYLKEVTPFFKRTYSQSSWGEQQNQNTNGKEHTNVTKSYVEFKRIPLKFCYVTKYVRLLGVENNGFEIYTPDGRSAAILQSKDIATVNLWFNSVHSSIANQTLIAKDESNKILRDQPGNQEIRIMGWLTEQVQMPESSRPEWKPVFAAITDKDILLYDMVPLSSQDWSQPYISHPLLATRLVHSGATGSNSVNGAELTFSTRTGTSHGVESHLFRVERPKELATWSHALVNGAHHAAKLIKEIICGKILSSVTWCGQECRLTLHWENGFTLMDSNKNSLIWSYPYEKLRMSSDDGKRLLWLDFGGDEGEQEFDLRGCPKPVVFVLHTFLSGKTSRLGVST</sequence>
<dbReference type="SMART" id="SM00228">
    <property type="entry name" value="PDZ"/>
    <property type="match status" value="1"/>
</dbReference>
<name>T2MDE6_HYDVU</name>
<dbReference type="PROSITE" id="PS50003">
    <property type="entry name" value="PH_DOMAIN"/>
    <property type="match status" value="1"/>
</dbReference>
<keyword evidence="13" id="KW-0206">Cytoskeleton</keyword>
<dbReference type="InterPro" id="IPR011993">
    <property type="entry name" value="PH-like_dom_sf"/>
</dbReference>
<dbReference type="PROSITE" id="PS50106">
    <property type="entry name" value="PDZ"/>
    <property type="match status" value="1"/>
</dbReference>
<dbReference type="GO" id="GO:0016010">
    <property type="term" value="C:dystrophin-associated glycoprotein complex"/>
    <property type="evidence" value="ECO:0007669"/>
    <property type="project" value="TreeGrafter"/>
</dbReference>
<dbReference type="Pfam" id="PF18012">
    <property type="entry name" value="PH_17"/>
    <property type="match status" value="1"/>
</dbReference>
<dbReference type="InterPro" id="IPR055108">
    <property type="entry name" value="Syntrophin_4th"/>
</dbReference>
<keyword evidence="12" id="KW-0009">Actin-binding</keyword>
<dbReference type="Pfam" id="PF00595">
    <property type="entry name" value="PDZ"/>
    <property type="match status" value="1"/>
</dbReference>
<comment type="similarity">
    <text evidence="4">Belongs to the syntrophin family.</text>
</comment>
<evidence type="ECO:0000256" key="9">
    <source>
        <dbReference type="ARBA" id="ARBA00022860"/>
    </source>
</evidence>
<keyword evidence="8" id="KW-0106">Calcium</keyword>
<dbReference type="SMART" id="SM00233">
    <property type="entry name" value="PH"/>
    <property type="match status" value="2"/>
</dbReference>
<dbReference type="InterPro" id="IPR036034">
    <property type="entry name" value="PDZ_sf"/>
</dbReference>
<keyword evidence="5" id="KW-0963">Cytoplasm</keyword>
<dbReference type="PANTHER" id="PTHR10554:SF1">
    <property type="entry name" value="FI16515P1"/>
    <property type="match status" value="1"/>
</dbReference>
<evidence type="ECO:0000259" key="16">
    <source>
        <dbReference type="PROSITE" id="PS50106"/>
    </source>
</evidence>
<evidence type="ECO:0000256" key="7">
    <source>
        <dbReference type="ARBA" id="ARBA00022737"/>
    </source>
</evidence>
<dbReference type="FunFam" id="2.30.42.10:FF:000052">
    <property type="entry name" value="Syntrophin beta 1"/>
    <property type="match status" value="1"/>
</dbReference>
<reference evidence="17" key="1">
    <citation type="journal article" date="2013" name="Genome Biol. Evol.">
        <title>Punctuated emergences of genetic and phenotypic innovations in eumetazoan, bilaterian, euteleostome, and hominidae ancestors.</title>
        <authorList>
            <person name="Wenger Y."/>
            <person name="Galliot B."/>
        </authorList>
    </citation>
    <scope>NUCLEOTIDE SEQUENCE</scope>
    <source>
        <tissue evidence="17">Whole animals</tissue>
    </source>
</reference>
<keyword evidence="7" id="KW-0677">Repeat</keyword>
<feature type="domain" description="PDZ" evidence="16">
    <location>
        <begin position="80"/>
        <end position="163"/>
    </location>
</feature>
<protein>
    <submittedName>
        <fullName evidence="17">Beta-1-syntrophin</fullName>
    </submittedName>
</protein>
<accession>T2MDE6</accession>
<dbReference type="GO" id="GO:0005198">
    <property type="term" value="F:structural molecule activity"/>
    <property type="evidence" value="ECO:0007669"/>
    <property type="project" value="InterPro"/>
</dbReference>